<evidence type="ECO:0000313" key="4">
    <source>
        <dbReference type="Proteomes" id="UP001218218"/>
    </source>
</evidence>
<keyword evidence="2" id="KW-1133">Transmembrane helix</keyword>
<accession>A0AAD7F0Y3</accession>
<feature type="region of interest" description="Disordered" evidence="1">
    <location>
        <begin position="1"/>
        <end position="37"/>
    </location>
</feature>
<feature type="transmembrane region" description="Helical" evidence="2">
    <location>
        <begin position="89"/>
        <end position="113"/>
    </location>
</feature>
<reference evidence="3" key="1">
    <citation type="submission" date="2023-03" db="EMBL/GenBank/DDBJ databases">
        <title>Massive genome expansion in bonnet fungi (Mycena s.s.) driven by repeated elements and novel gene families across ecological guilds.</title>
        <authorList>
            <consortium name="Lawrence Berkeley National Laboratory"/>
            <person name="Harder C.B."/>
            <person name="Miyauchi S."/>
            <person name="Viragh M."/>
            <person name="Kuo A."/>
            <person name="Thoen E."/>
            <person name="Andreopoulos B."/>
            <person name="Lu D."/>
            <person name="Skrede I."/>
            <person name="Drula E."/>
            <person name="Henrissat B."/>
            <person name="Morin E."/>
            <person name="Kohler A."/>
            <person name="Barry K."/>
            <person name="LaButti K."/>
            <person name="Morin E."/>
            <person name="Salamov A."/>
            <person name="Lipzen A."/>
            <person name="Mereny Z."/>
            <person name="Hegedus B."/>
            <person name="Baldrian P."/>
            <person name="Stursova M."/>
            <person name="Weitz H."/>
            <person name="Taylor A."/>
            <person name="Grigoriev I.V."/>
            <person name="Nagy L.G."/>
            <person name="Martin F."/>
            <person name="Kauserud H."/>
        </authorList>
    </citation>
    <scope>NUCLEOTIDE SEQUENCE</scope>
    <source>
        <strain evidence="3">CBHHK002</strain>
    </source>
</reference>
<protein>
    <submittedName>
        <fullName evidence="3">Uncharacterized protein</fullName>
    </submittedName>
</protein>
<keyword evidence="4" id="KW-1185">Reference proteome</keyword>
<name>A0AAD7F0Y3_9AGAR</name>
<evidence type="ECO:0000256" key="1">
    <source>
        <dbReference type="SAM" id="MobiDB-lite"/>
    </source>
</evidence>
<dbReference type="AlphaFoldDB" id="A0AAD7F0Y3"/>
<feature type="compositionally biased region" description="Basic and acidic residues" evidence="1">
    <location>
        <begin position="1"/>
        <end position="12"/>
    </location>
</feature>
<dbReference type="Proteomes" id="UP001218218">
    <property type="component" value="Unassembled WGS sequence"/>
</dbReference>
<organism evidence="3 4">
    <name type="scientific">Mycena albidolilacea</name>
    <dbReference type="NCBI Taxonomy" id="1033008"/>
    <lineage>
        <taxon>Eukaryota</taxon>
        <taxon>Fungi</taxon>
        <taxon>Dikarya</taxon>
        <taxon>Basidiomycota</taxon>
        <taxon>Agaricomycotina</taxon>
        <taxon>Agaricomycetes</taxon>
        <taxon>Agaricomycetidae</taxon>
        <taxon>Agaricales</taxon>
        <taxon>Marasmiineae</taxon>
        <taxon>Mycenaceae</taxon>
        <taxon>Mycena</taxon>
    </lineage>
</organism>
<comment type="caution">
    <text evidence="3">The sequence shown here is derived from an EMBL/GenBank/DDBJ whole genome shotgun (WGS) entry which is preliminary data.</text>
</comment>
<dbReference type="EMBL" id="JARIHO010000005">
    <property type="protein sequence ID" value="KAJ7360922.1"/>
    <property type="molecule type" value="Genomic_DNA"/>
</dbReference>
<keyword evidence="2" id="KW-0812">Transmembrane</keyword>
<evidence type="ECO:0000313" key="3">
    <source>
        <dbReference type="EMBL" id="KAJ7360922.1"/>
    </source>
</evidence>
<sequence length="159" mass="18170">MTIRRALDDRPTEAAPPTDRQNKRRAEAAARSAPTEDPNPDWTLSYLSLIISGWPSAPHHTLFLVVQHILCARSAARTSPPTNTSVRVFIFWCLLVFLVSCPFILSLSLHATYVHHPSLSSRRVYDTSMRRYFFSIRFRYTSHVPTNTDRYRSAPADLP</sequence>
<keyword evidence="2" id="KW-0472">Membrane</keyword>
<evidence type="ECO:0000256" key="2">
    <source>
        <dbReference type="SAM" id="Phobius"/>
    </source>
</evidence>
<gene>
    <name evidence="3" type="ORF">DFH08DRAFT_361061</name>
</gene>
<proteinExistence type="predicted"/>